<keyword evidence="1" id="KW-1133">Transmembrane helix</keyword>
<evidence type="ECO:0008006" key="4">
    <source>
        <dbReference type="Google" id="ProtNLM"/>
    </source>
</evidence>
<name>A0ABU8F8U1_9BACI</name>
<dbReference type="EMBL" id="JBAWSY010000019">
    <property type="protein sequence ID" value="MEI4771418.1"/>
    <property type="molecule type" value="Genomic_DNA"/>
</dbReference>
<proteinExistence type="predicted"/>
<dbReference type="Proteomes" id="UP001364890">
    <property type="component" value="Unassembled WGS sequence"/>
</dbReference>
<comment type="caution">
    <text evidence="2">The sequence shown here is derived from an EMBL/GenBank/DDBJ whole genome shotgun (WGS) entry which is preliminary data.</text>
</comment>
<reference evidence="2 3" key="1">
    <citation type="submission" date="2024-01" db="EMBL/GenBank/DDBJ databases">
        <title>Seven novel Bacillus-like species.</title>
        <authorList>
            <person name="Liu G."/>
        </authorList>
    </citation>
    <scope>NUCLEOTIDE SEQUENCE [LARGE SCALE GENOMIC DNA]</scope>
    <source>
        <strain evidence="2 3">FJAT-51614</strain>
    </source>
</reference>
<feature type="transmembrane region" description="Helical" evidence="1">
    <location>
        <begin position="5"/>
        <end position="25"/>
    </location>
</feature>
<organism evidence="2 3">
    <name type="scientific">Psychrobacillus mangrovi</name>
    <dbReference type="NCBI Taxonomy" id="3117745"/>
    <lineage>
        <taxon>Bacteria</taxon>
        <taxon>Bacillati</taxon>
        <taxon>Bacillota</taxon>
        <taxon>Bacilli</taxon>
        <taxon>Bacillales</taxon>
        <taxon>Bacillaceae</taxon>
        <taxon>Psychrobacillus</taxon>
    </lineage>
</organism>
<evidence type="ECO:0000256" key="1">
    <source>
        <dbReference type="SAM" id="Phobius"/>
    </source>
</evidence>
<sequence length="85" mass="9849">MEKFLAICCGAYFVIGLLCFCYLVSKDKITDFTKGDIVLAVVFFPYTITIAMAGIVVWLLFVIWDRLKFTSIIKWWRTPISNKEL</sequence>
<keyword evidence="1" id="KW-0472">Membrane</keyword>
<evidence type="ECO:0000313" key="2">
    <source>
        <dbReference type="EMBL" id="MEI4771418.1"/>
    </source>
</evidence>
<accession>A0ABU8F8U1</accession>
<protein>
    <recommendedName>
        <fullName evidence="4">TMhelix containing protein</fullName>
    </recommendedName>
</protein>
<keyword evidence="3" id="KW-1185">Reference proteome</keyword>
<evidence type="ECO:0000313" key="3">
    <source>
        <dbReference type="Proteomes" id="UP001364890"/>
    </source>
</evidence>
<feature type="transmembrane region" description="Helical" evidence="1">
    <location>
        <begin position="37"/>
        <end position="64"/>
    </location>
</feature>
<dbReference type="RefSeq" id="WP_336498964.1">
    <property type="nucleotide sequence ID" value="NZ_JBAWSY010000019.1"/>
</dbReference>
<gene>
    <name evidence="2" type="ORF">WAX74_17465</name>
</gene>
<keyword evidence="1" id="KW-0812">Transmembrane</keyword>